<reference evidence="6 7" key="2">
    <citation type="submission" date="2019-03" db="EMBL/GenBank/DDBJ databases">
        <title>An improved genome assembly of the fluke Schistosoma japonicum.</title>
        <authorList>
            <person name="Hu W."/>
            <person name="Luo F."/>
            <person name="Yin M."/>
            <person name="Mo X."/>
            <person name="Sun C."/>
            <person name="Wu Q."/>
            <person name="Zhu B."/>
            <person name="Xiang M."/>
            <person name="Wang J."/>
            <person name="Wang Y."/>
            <person name="Zhang T."/>
            <person name="Xu B."/>
            <person name="Zheng H."/>
            <person name="Feng Z."/>
        </authorList>
    </citation>
    <scope>NUCLEOTIDE SEQUENCE [LARGE SCALE GENOMIC DNA]</scope>
    <source>
        <strain evidence="6">HuSjv2</strain>
        <tissue evidence="6">Worms</tissue>
    </source>
</reference>
<evidence type="ECO:0000259" key="4">
    <source>
        <dbReference type="Pfam" id="PF10181"/>
    </source>
</evidence>
<feature type="domain" description="Phosphatidylinositol N-acetylglucosaminyltransferase subunit H conserved" evidence="4">
    <location>
        <begin position="121"/>
        <end position="170"/>
    </location>
</feature>
<dbReference type="PANTHER" id="PTHR15231:SF1">
    <property type="entry name" value="PHOSPHATIDYLINOSITOL N-ACETYLGLUCOSAMINYLTRANSFERASE SUBUNIT H"/>
    <property type="match status" value="1"/>
</dbReference>
<evidence type="ECO:0000256" key="1">
    <source>
        <dbReference type="ARBA" id="ARBA00004687"/>
    </source>
</evidence>
<dbReference type="Proteomes" id="UP000311919">
    <property type="component" value="Unassembled WGS sequence"/>
</dbReference>
<dbReference type="UniPathway" id="UPA00196"/>
<name>Q5BYB5_SCHJA</name>
<dbReference type="GO" id="GO:0006506">
    <property type="term" value="P:GPI anchor biosynthetic process"/>
    <property type="evidence" value="ECO:0007669"/>
    <property type="project" value="UniProtKB-UniPathway"/>
</dbReference>
<evidence type="ECO:0000313" key="7">
    <source>
        <dbReference type="Proteomes" id="UP000311919"/>
    </source>
</evidence>
<feature type="non-terminal residue" evidence="5">
    <location>
        <position position="250"/>
    </location>
</feature>
<feature type="transmembrane region" description="Helical" evidence="3">
    <location>
        <begin position="97"/>
        <end position="113"/>
    </location>
</feature>
<keyword evidence="3" id="KW-1133">Transmembrane helix</keyword>
<accession>Q5BYB5</accession>
<keyword evidence="3" id="KW-0812">Transmembrane</keyword>
<organism evidence="5">
    <name type="scientific">Schistosoma japonicum</name>
    <name type="common">Blood fluke</name>
    <dbReference type="NCBI Taxonomy" id="6182"/>
    <lineage>
        <taxon>Eukaryota</taxon>
        <taxon>Metazoa</taxon>
        <taxon>Spiralia</taxon>
        <taxon>Lophotrochozoa</taxon>
        <taxon>Platyhelminthes</taxon>
        <taxon>Trematoda</taxon>
        <taxon>Digenea</taxon>
        <taxon>Strigeidida</taxon>
        <taxon>Schistosomatoidea</taxon>
        <taxon>Schistosomatidae</taxon>
        <taxon>Schistosoma</taxon>
    </lineage>
</organism>
<protein>
    <submittedName>
        <fullName evidence="5">SJCHGC07061 protein</fullName>
    </submittedName>
</protein>
<dbReference type="PANTHER" id="PTHR15231">
    <property type="entry name" value="PHOSPHATIDYLINOSITOL N-ACETYLGLUCOSAMINYLTRANSFERASE SUBUNIT H"/>
    <property type="match status" value="1"/>
</dbReference>
<evidence type="ECO:0000313" key="5">
    <source>
        <dbReference type="EMBL" id="AAX27610.2"/>
    </source>
</evidence>
<gene>
    <name evidence="6" type="ORF">EWB00_004213</name>
</gene>
<dbReference type="InterPro" id="IPR044215">
    <property type="entry name" value="PIG-H"/>
</dbReference>
<dbReference type="GO" id="GO:0000506">
    <property type="term" value="C:glycosylphosphatidylinositol-N-acetylglucosaminyltransferase (GPI-GnT) complex"/>
    <property type="evidence" value="ECO:0007669"/>
    <property type="project" value="InterPro"/>
</dbReference>
<evidence type="ECO:0000256" key="3">
    <source>
        <dbReference type="SAM" id="Phobius"/>
    </source>
</evidence>
<comment type="pathway">
    <text evidence="1">Glycolipid biosynthesis; glycosylphosphatidylinositol-anchor biosynthesis.</text>
</comment>
<keyword evidence="7" id="KW-1185">Reference proteome</keyword>
<dbReference type="EMBL" id="SKCS01000280">
    <property type="protein sequence ID" value="TNN11967.1"/>
    <property type="molecule type" value="Genomic_DNA"/>
</dbReference>
<comment type="similarity">
    <text evidence="2">Belongs to the PIGH family.</text>
</comment>
<keyword evidence="3" id="KW-0472">Membrane</keyword>
<dbReference type="InterPro" id="IPR019328">
    <property type="entry name" value="PIGH-H_dom"/>
</dbReference>
<evidence type="ECO:0000256" key="2">
    <source>
        <dbReference type="ARBA" id="ARBA00009610"/>
    </source>
</evidence>
<sequence length="250" mass="29027">MIVDHLSLLFRLPCGCNLIYRFPNRSNLKSCLTSYPLSVSYDDTNRDPTLPALHESIPAWIEVIHSRNVSLSFWLTIVALWMLVCCLFSFITQSYTVQLTSFFFVVICIYLHLRNTVIEESLLLVSGYGLQTSNRYFTGRKSYSSFIPLERIKAFHLIDSVSPFTIRTYLGCEYVKVTYNSQNKNDSSLSLMNTSDTREMLMKTCWTDCDLLPLMPIVMDKKQIHFKGCDQIPLPYLVWMLRLANKIFFD</sequence>
<dbReference type="AlphaFoldDB" id="Q5BYB5"/>
<dbReference type="Pfam" id="PF10181">
    <property type="entry name" value="PIG-H"/>
    <property type="match status" value="1"/>
</dbReference>
<evidence type="ECO:0000313" key="6">
    <source>
        <dbReference type="EMBL" id="TNN11967.1"/>
    </source>
</evidence>
<proteinExistence type="evidence at transcript level"/>
<dbReference type="EMBL" id="AY811721">
    <property type="protein sequence ID" value="AAX27610.2"/>
    <property type="molecule type" value="mRNA"/>
</dbReference>
<feature type="transmembrane region" description="Helical" evidence="3">
    <location>
        <begin position="71"/>
        <end position="91"/>
    </location>
</feature>
<reference evidence="5" key="1">
    <citation type="journal article" date="2006" name="PLoS Pathog.">
        <title>New perspectives on host-parasite interplay by comparative transcriptomic and proteomic analyses of Schistosoma japonicum.</title>
        <authorList>
            <person name="Liu F."/>
            <person name="Lu J."/>
            <person name="Hu W."/>
            <person name="Wang S.Y."/>
            <person name="Cui S.J."/>
            <person name="Chi M."/>
            <person name="Yan Q."/>
            <person name="Wang X.R."/>
            <person name="Song H.D."/>
            <person name="Xu X.N."/>
            <person name="Wang J.J."/>
            <person name="Zhang X.L."/>
            <person name="Zhang X."/>
            <person name="Wang Z.Q."/>
            <person name="Xue C.L."/>
            <person name="Brindley P.J."/>
            <person name="McManus D.P."/>
            <person name="Yang P.Y."/>
            <person name="Feng Z."/>
            <person name="Chen Z."/>
            <person name="Han Z.G."/>
        </authorList>
    </citation>
    <scope>NUCLEOTIDE SEQUENCE</scope>
</reference>
<dbReference type="OrthoDB" id="6256716at2759"/>